<evidence type="ECO:0000313" key="3">
    <source>
        <dbReference type="Proteomes" id="UP000732105"/>
    </source>
</evidence>
<dbReference type="SUPFAM" id="SSF49299">
    <property type="entry name" value="PKD domain"/>
    <property type="match status" value="1"/>
</dbReference>
<evidence type="ECO:0000313" key="2">
    <source>
        <dbReference type="EMBL" id="NOU60065.1"/>
    </source>
</evidence>
<dbReference type="Gene3D" id="2.60.40.10">
    <property type="entry name" value="Immunoglobulins"/>
    <property type="match status" value="2"/>
</dbReference>
<evidence type="ECO:0000259" key="1">
    <source>
        <dbReference type="PROSITE" id="PS50093"/>
    </source>
</evidence>
<dbReference type="SMART" id="SM00089">
    <property type="entry name" value="PKD"/>
    <property type="match status" value="2"/>
</dbReference>
<dbReference type="PROSITE" id="PS50093">
    <property type="entry name" value="PKD"/>
    <property type="match status" value="1"/>
</dbReference>
<keyword evidence="3" id="KW-1185">Reference proteome</keyword>
<dbReference type="InterPro" id="IPR035986">
    <property type="entry name" value="PKD_dom_sf"/>
</dbReference>
<dbReference type="NCBIfam" id="TIGR04183">
    <property type="entry name" value="Por_Secre_tail"/>
    <property type="match status" value="1"/>
</dbReference>
<dbReference type="InterPro" id="IPR000601">
    <property type="entry name" value="PKD_dom"/>
</dbReference>
<gene>
    <name evidence="2" type="ORF">ELS83_09530</name>
</gene>
<dbReference type="EMBL" id="RZNH01000013">
    <property type="protein sequence ID" value="NOU60065.1"/>
    <property type="molecule type" value="Genomic_DNA"/>
</dbReference>
<reference evidence="2 3" key="1">
    <citation type="submission" date="2018-12" db="EMBL/GenBank/DDBJ databases">
        <title>Marinifilum JC070 sp. nov., a marine bacterium isolated from Yongle Blue Hole in the South China Sea.</title>
        <authorList>
            <person name="Fu T."/>
        </authorList>
    </citation>
    <scope>NUCLEOTIDE SEQUENCE [LARGE SCALE GENOMIC DNA]</scope>
    <source>
        <strain evidence="2 3">JC070</strain>
    </source>
</reference>
<dbReference type="InterPro" id="IPR026444">
    <property type="entry name" value="Secre_tail"/>
</dbReference>
<organism evidence="2 3">
    <name type="scientific">Marinifilum caeruleilacunae</name>
    <dbReference type="NCBI Taxonomy" id="2499076"/>
    <lineage>
        <taxon>Bacteria</taxon>
        <taxon>Pseudomonadati</taxon>
        <taxon>Bacteroidota</taxon>
        <taxon>Bacteroidia</taxon>
        <taxon>Marinilabiliales</taxon>
        <taxon>Marinifilaceae</taxon>
    </lineage>
</organism>
<comment type="caution">
    <text evidence="2">The sequence shown here is derived from an EMBL/GenBank/DDBJ whole genome shotgun (WGS) entry which is preliminary data.</text>
</comment>
<dbReference type="CDD" id="cd00146">
    <property type="entry name" value="PKD"/>
    <property type="match status" value="1"/>
</dbReference>
<dbReference type="Pfam" id="PF18962">
    <property type="entry name" value="Por_Secre_tail"/>
    <property type="match status" value="1"/>
</dbReference>
<protein>
    <submittedName>
        <fullName evidence="2">T9SS type A sorting domain-containing protein</fullName>
    </submittedName>
</protein>
<dbReference type="Pfam" id="PF18911">
    <property type="entry name" value="PKD_4"/>
    <property type="match status" value="1"/>
</dbReference>
<name>A0ABX1WVZ1_9BACT</name>
<dbReference type="InterPro" id="IPR022409">
    <property type="entry name" value="PKD/Chitinase_dom"/>
</dbReference>
<feature type="domain" description="PKD" evidence="1">
    <location>
        <begin position="495"/>
        <end position="536"/>
    </location>
</feature>
<proteinExistence type="predicted"/>
<sequence>MRTWYTIKEISMRKILYLCILWLVTLPLMAQNQISEYEYWMDEDIANRQLVVLSSATSQVNISELLDINALNDGLHSIAIRFKDENNAWSSVVEKQFVKRTANTSSHQLSKIEYWFDNDIANAVTSNFAPTDQLDHSELIDLSALSNGLHLISYRIQDESKNWSSVVSKQFIIREASTSAQQLNTIQYWIDNDIENAVTNTFAASNQLNHSELIDLADLSDGVHLLSYRIKAESNSWSSVVSKQFIKREAIASAQQLNTIQYWFDNDIDNAVTNSFAATDQLNHSELIDVSGLSDGVHLLSYRIKAESNMWSSVVSEQFVKREENTQAHQLTKVQYWFDNDLENAVSINIASSDRLDMNELIDLSDLSDGLHTIHTRVMDESHIWSIVVSKQFVKRPKQIAAKLNQYRYWFNDDIANAKIVNIDPDAEKFSLNEQVDVLSIPPGADQSITYQFMDDQGKWTVPLSQTINRIAVVKAEFTADKTENCGPMSVQFTNNSSDGESYLWDFGDGHTSTEENPNHTYDTPGSYTVSLTTTNETYSLSDVSTMTDFISIHAIPSLDLGADIQICEGSEHTFSVADNYEQYFWNDASGTNEFTSGIAGDYTLRVVDVNGCEATDVVNLSFFTAPTVDLGVDIQICQGNEHTFSVADEFAQYFWNDVEGSNELIADAEGDYTLRVVDANGCEATDVVNLSFFTAPTVDLGADIQICQGNEHTFSVTDDFAQYFWNDVEGSNELIADTEGDYTLRVVDANGCEATDVVNLSFFTAPTVDLGADIQICQGNEHTFSVTDEFVQYFWNDVEGSNELIADAEGDYTLRVIDANGCEATDLANLSFFAAPIVDLGEDQTACNGEEVILSVEDNHNKYFWNNTEGSSQITVTATGEYQLRVVDNNGCEASDAVTVTFYDLPQQPVVSYEDGILASTYEEEYQWYLNDDILSGYTSQEFTPEQSGNYSVEVWNQYGCKSARSENVEVILVGIEDLIKENISIYPNPTKGKVVIDLSQNFDYRTNIQLKLFNASGQLLIQQNLHPITTIDLSSYSAGLYFIHFLNQGEIVSFKIIKQ</sequence>
<accession>A0ABX1WVZ1</accession>
<dbReference type="Proteomes" id="UP000732105">
    <property type="component" value="Unassembled WGS sequence"/>
</dbReference>
<dbReference type="InterPro" id="IPR013783">
    <property type="entry name" value="Ig-like_fold"/>
</dbReference>